<name>A0A382HP21_9ZZZZ</name>
<organism evidence="1">
    <name type="scientific">marine metagenome</name>
    <dbReference type="NCBI Taxonomy" id="408172"/>
    <lineage>
        <taxon>unclassified sequences</taxon>
        <taxon>metagenomes</taxon>
        <taxon>ecological metagenomes</taxon>
    </lineage>
</organism>
<dbReference type="EMBL" id="UINC01062464">
    <property type="protein sequence ID" value="SVB89114.1"/>
    <property type="molecule type" value="Genomic_DNA"/>
</dbReference>
<sequence>MLRRSTILFLIFTSIGMAQESIVSGSFSLPSKMLGIYYFQPVTETIGVYGSFRTNFSILEKEKKSRDYGTIDVVDGTSIWDKISEDRRYASFAAGVMVTPSPRVTGFAGISYASMVLTEKFEVLNQFG</sequence>
<evidence type="ECO:0000313" key="1">
    <source>
        <dbReference type="EMBL" id="SVB89114.1"/>
    </source>
</evidence>
<accession>A0A382HP21</accession>
<gene>
    <name evidence="1" type="ORF">METZ01_LOCUS241968</name>
</gene>
<dbReference type="AlphaFoldDB" id="A0A382HP21"/>
<reference evidence="1" key="1">
    <citation type="submission" date="2018-05" db="EMBL/GenBank/DDBJ databases">
        <authorList>
            <person name="Lanie J.A."/>
            <person name="Ng W.-L."/>
            <person name="Kazmierczak K.M."/>
            <person name="Andrzejewski T.M."/>
            <person name="Davidsen T.M."/>
            <person name="Wayne K.J."/>
            <person name="Tettelin H."/>
            <person name="Glass J.I."/>
            <person name="Rusch D."/>
            <person name="Podicherti R."/>
            <person name="Tsui H.-C.T."/>
            <person name="Winkler M.E."/>
        </authorList>
    </citation>
    <scope>NUCLEOTIDE SEQUENCE</scope>
</reference>
<feature type="non-terminal residue" evidence="1">
    <location>
        <position position="128"/>
    </location>
</feature>
<protein>
    <submittedName>
        <fullName evidence="1">Uncharacterized protein</fullName>
    </submittedName>
</protein>
<proteinExistence type="predicted"/>